<sequence>MDVTQPLRKSTIIDLTGSSTRITRSGAVLASSRIKQPGQSGKVFSMKAKMMDGAGGTDGEGGISGKMQDRSAVTSVTASTGALSLRKRNIVAACRSSRLDGDRFREGSSTSHFEAGSRAPTAFASDTPPSAKNSKQSPPPTRSFAASATPSGMRKPPGTDNKIHQRSSSVVPAPSLTTALKSSTASIRDALQRSNRVSMSTESPVMINSTPLAARSTTTGSKVSGKTALPIPSPSSTVNKRMNGEVTGTAGKQSVPSHGGQGVQTRKMARTSSTRVQGQVSEAASASATGAIQKSSPLKPLVATKSKPKSTKSAGDQQSGSHGSNVIKSPRARMRGSPLGVFVKDTPRSGKPGFNAASATAATPTQNRATSRIPRPDPRRQSMAPSLSTPRAAKGTPMTSSLQRQALGKSLYVKPTRKLSLLPDRELGMSTPLRPSGAKCIDQQLLDPLLDNLDVHEPINSGTLPPVFLVEDLAACSLEAGSGRSAANNEQDEVVRNVSPVETEEKSVQEFSENDVDEIDAFAGKTVHVDDAAPSSSKMEPSLLIDIQRYQLELESLKLERKEMTVRLEESLQLSAHAASERRRVAATKLFTDLATACQVELDHLQQERKNRAGRAAVLGEAIQLLLIGHSETMAATGEIVCE</sequence>
<dbReference type="EMBL" id="JASBWT010000014">
    <property type="protein sequence ID" value="KAJ9098709.1"/>
    <property type="molecule type" value="Genomic_DNA"/>
</dbReference>
<protein>
    <submittedName>
        <fullName evidence="1">Uncharacterized protein</fullName>
    </submittedName>
</protein>
<reference evidence="1" key="1">
    <citation type="submission" date="2023-04" db="EMBL/GenBank/DDBJ databases">
        <title>Draft Genome sequencing of Naganishia species isolated from polar environments using Oxford Nanopore Technology.</title>
        <authorList>
            <person name="Leo P."/>
            <person name="Venkateswaran K."/>
        </authorList>
    </citation>
    <scope>NUCLEOTIDE SEQUENCE</scope>
    <source>
        <strain evidence="1">MNA-CCFEE 5423</strain>
    </source>
</reference>
<proteinExistence type="predicted"/>
<gene>
    <name evidence="1" type="ORF">QFC21_004357</name>
</gene>
<evidence type="ECO:0000313" key="2">
    <source>
        <dbReference type="Proteomes" id="UP001227268"/>
    </source>
</evidence>
<organism evidence="1 2">
    <name type="scientific">Naganishia friedmannii</name>
    <dbReference type="NCBI Taxonomy" id="89922"/>
    <lineage>
        <taxon>Eukaryota</taxon>
        <taxon>Fungi</taxon>
        <taxon>Dikarya</taxon>
        <taxon>Basidiomycota</taxon>
        <taxon>Agaricomycotina</taxon>
        <taxon>Tremellomycetes</taxon>
        <taxon>Filobasidiales</taxon>
        <taxon>Filobasidiaceae</taxon>
        <taxon>Naganishia</taxon>
    </lineage>
</organism>
<comment type="caution">
    <text evidence="1">The sequence shown here is derived from an EMBL/GenBank/DDBJ whole genome shotgun (WGS) entry which is preliminary data.</text>
</comment>
<keyword evidence="2" id="KW-1185">Reference proteome</keyword>
<name>A0ACC2VH30_9TREE</name>
<dbReference type="Proteomes" id="UP001227268">
    <property type="component" value="Unassembled WGS sequence"/>
</dbReference>
<accession>A0ACC2VH30</accession>
<evidence type="ECO:0000313" key="1">
    <source>
        <dbReference type="EMBL" id="KAJ9098709.1"/>
    </source>
</evidence>